<dbReference type="eggNOG" id="COG0457">
    <property type="taxonomic scope" value="Bacteria"/>
</dbReference>
<proteinExistence type="predicted"/>
<dbReference type="Proteomes" id="UP000001552">
    <property type="component" value="Chromosome"/>
</dbReference>
<feature type="domain" description="Csm6 6H" evidence="1">
    <location>
        <begin position="199"/>
        <end position="264"/>
    </location>
</feature>
<organism evidence="2 3">
    <name type="scientific">Thermoanaerobacter italicus (strain DSM 9252 / Ab9)</name>
    <dbReference type="NCBI Taxonomy" id="580331"/>
    <lineage>
        <taxon>Bacteria</taxon>
        <taxon>Bacillati</taxon>
        <taxon>Bacillota</taxon>
        <taxon>Clostridia</taxon>
        <taxon>Thermoanaerobacterales</taxon>
        <taxon>Thermoanaerobacteraceae</taxon>
        <taxon>Thermoanaerobacter</taxon>
    </lineage>
</organism>
<keyword evidence="3" id="KW-1185">Reference proteome</keyword>
<evidence type="ECO:0000313" key="3">
    <source>
        <dbReference type="Proteomes" id="UP000001552"/>
    </source>
</evidence>
<dbReference type="Pfam" id="PF22205">
    <property type="entry name" value="Csm6_6H"/>
    <property type="match status" value="1"/>
</dbReference>
<dbReference type="RefSeq" id="WP_012994793.1">
    <property type="nucleotide sequence ID" value="NC_013921.1"/>
</dbReference>
<dbReference type="NCBIfam" id="TIGR02710">
    <property type="entry name" value="TIGR02710 family CRISPR-associated CARF protein"/>
    <property type="match status" value="1"/>
</dbReference>
<protein>
    <submittedName>
        <fullName evidence="2">CRISPR-associated protein, TIGR02710 family</fullName>
    </submittedName>
</protein>
<accession>D3T7Q3</accession>
<gene>
    <name evidence="2" type="ordered locus">Thit_0694</name>
</gene>
<evidence type="ECO:0000259" key="1">
    <source>
        <dbReference type="Pfam" id="PF22205"/>
    </source>
</evidence>
<dbReference type="Pfam" id="PF09670">
    <property type="entry name" value="Cas_Cas02710"/>
    <property type="match status" value="1"/>
</dbReference>
<evidence type="ECO:0000313" key="2">
    <source>
        <dbReference type="EMBL" id="ADD01985.1"/>
    </source>
</evidence>
<dbReference type="Gene3D" id="3.40.50.10770">
    <property type="entry name" value="Hypothetical protein VC1899 like domain (Restriction endonuclease-like)"/>
    <property type="match status" value="1"/>
</dbReference>
<dbReference type="InterPro" id="IPR054008">
    <property type="entry name" value="Csm6_6H"/>
</dbReference>
<dbReference type="OrthoDB" id="9770049at2"/>
<dbReference type="InterPro" id="IPR011335">
    <property type="entry name" value="Restrct_endonuc-II-like"/>
</dbReference>
<dbReference type="AlphaFoldDB" id="D3T7Q3"/>
<reference evidence="2" key="1">
    <citation type="submission" date="2010-02" db="EMBL/GenBank/DDBJ databases">
        <title>Complete sequence of Thermoanaerobacter italicus Ab9.</title>
        <authorList>
            <consortium name="US DOE Joint Genome Institute"/>
            <person name="Lucas S."/>
            <person name="Copeland A."/>
            <person name="Lapidus A."/>
            <person name="Cheng J.-F."/>
            <person name="Bruce D."/>
            <person name="Goodwin L."/>
            <person name="Pitluck S."/>
            <person name="Chertkov O."/>
            <person name="Detter J.C."/>
            <person name="Han C."/>
            <person name="Tapia R."/>
            <person name="Land M."/>
            <person name="Hauser L."/>
            <person name="Kyrpides N."/>
            <person name="Mikhailova N."/>
            <person name="Hemme C.L."/>
            <person name="Woyke T."/>
        </authorList>
    </citation>
    <scope>NUCLEOTIDE SEQUENCE [LARGE SCALE GENOMIC DNA]</scope>
    <source>
        <strain evidence="2">Ab9</strain>
    </source>
</reference>
<name>D3T7Q3_THEIA</name>
<dbReference type="InterPro" id="IPR014082">
    <property type="entry name" value="CRISPR-assoc_prot_Cas02710"/>
</dbReference>
<dbReference type="HOGENOM" id="CLU_045222_0_0_9"/>
<dbReference type="SUPFAM" id="SSF52980">
    <property type="entry name" value="Restriction endonuclease-like"/>
    <property type="match status" value="1"/>
</dbReference>
<dbReference type="EMBL" id="CP001936">
    <property type="protein sequence ID" value="ADD01985.1"/>
    <property type="molecule type" value="Genomic_DNA"/>
</dbReference>
<dbReference type="KEGG" id="tit:Thit_0694"/>
<sequence>MESEGILSNSEIEKKIKEKVEIWETKPAKEAEDYYYQEIFPLVVKKFHLETDVSFKEKYENLILSLGFSFEPLVLTISFIKPKQVLFLYTKDSRENLDKVIQWAGLLPSQYVAEEIEKDNPVDIYRVLKKIYVEKWNKPDKTAIDFTGGTKAMSAGMAMAGAYLKIDLIYVASEYNNKMRKPWPGTEKLKVVEDPYEVFGDLEKDKAIALFNKGDFASAYKIFSELEERVAYRDYTFYKMLSQIYSCWDNLSFNEAIEGFEKLFKILKSWKPIDKDIIGYKYEEILYKQHELIKPLKEIDLKDKNKEWEYVTNKHVYIPLLFSIYTNALRRSYEGKYDVAILLLYRILELIAQVRLASYGFSVSLPDYSKLPVGGNELLEKMNENIKPFRKRSKNFKNYSELPQSSISLFDAYVLLKAIEDKLVKDIELGLIYRKVKLRNKSIFAHGFGILMEKDFNDFHETVKKILIRFCEIERIEFEKVCKDYKFVLLE</sequence>